<dbReference type="SMART" id="SM00318">
    <property type="entry name" value="SNc"/>
    <property type="match status" value="1"/>
</dbReference>
<evidence type="ECO:0000313" key="2">
    <source>
        <dbReference type="EMBL" id="MBI4921010.1"/>
    </source>
</evidence>
<dbReference type="PANTHER" id="PTHR12302:SF26">
    <property type="entry name" value="BLR1266 PROTEIN"/>
    <property type="match status" value="1"/>
</dbReference>
<dbReference type="Gene3D" id="2.40.50.90">
    <property type="match status" value="1"/>
</dbReference>
<reference evidence="2" key="1">
    <citation type="submission" date="2020-07" db="EMBL/GenBank/DDBJ databases">
        <title>Huge and variable diversity of episymbiotic CPR bacteria and DPANN archaea in groundwater ecosystems.</title>
        <authorList>
            <person name="He C.Y."/>
            <person name="Keren R."/>
            <person name="Whittaker M."/>
            <person name="Farag I.F."/>
            <person name="Doudna J."/>
            <person name="Cate J.H.D."/>
            <person name="Banfield J.F."/>
        </authorList>
    </citation>
    <scope>NUCLEOTIDE SEQUENCE</scope>
    <source>
        <strain evidence="2">NC_groundwater_1586_Pr3_B-0.1um_66_15</strain>
    </source>
</reference>
<sequence>MRASPWSRRTPSRRRFGMAVAVLVIALVAATAAWLTPPGSPIEGKPYVIDGDTLRIGSTRIRLGGIDAPELDQTCATSAGAEWSCGIEARDFVEKLVRGDTLSCQRNGRDRYGRALARCTGKGADIAEAIVAAGWATAEFAYLGTELGARNARLGIWEGTFMSPADWRRSHGAESPGFWEWIRGWFQ</sequence>
<feature type="domain" description="TNase-like" evidence="1">
    <location>
        <begin position="48"/>
        <end position="159"/>
    </location>
</feature>
<dbReference type="PANTHER" id="PTHR12302">
    <property type="entry name" value="EBNA2 BINDING PROTEIN P100"/>
    <property type="match status" value="1"/>
</dbReference>
<evidence type="ECO:0000313" key="3">
    <source>
        <dbReference type="Proteomes" id="UP000782610"/>
    </source>
</evidence>
<dbReference type="SUPFAM" id="SSF50199">
    <property type="entry name" value="Staphylococcal nuclease"/>
    <property type="match status" value="1"/>
</dbReference>
<proteinExistence type="predicted"/>
<protein>
    <submittedName>
        <fullName evidence="2">Thermonuclease family protein</fullName>
    </submittedName>
</protein>
<comment type="caution">
    <text evidence="2">The sequence shown here is derived from an EMBL/GenBank/DDBJ whole genome shotgun (WGS) entry which is preliminary data.</text>
</comment>
<dbReference type="AlphaFoldDB" id="A0A933L2F8"/>
<evidence type="ECO:0000259" key="1">
    <source>
        <dbReference type="PROSITE" id="PS50830"/>
    </source>
</evidence>
<name>A0A933L2F8_9HYPH</name>
<dbReference type="Proteomes" id="UP000782610">
    <property type="component" value="Unassembled WGS sequence"/>
</dbReference>
<accession>A0A933L2F8</accession>
<dbReference type="EMBL" id="JACRAF010000016">
    <property type="protein sequence ID" value="MBI4921010.1"/>
    <property type="molecule type" value="Genomic_DNA"/>
</dbReference>
<dbReference type="InterPro" id="IPR016071">
    <property type="entry name" value="Staphylococal_nuclease_OB-fold"/>
</dbReference>
<dbReference type="PROSITE" id="PS50830">
    <property type="entry name" value="TNASE_3"/>
    <property type="match status" value="1"/>
</dbReference>
<dbReference type="Pfam" id="PF00565">
    <property type="entry name" value="SNase"/>
    <property type="match status" value="1"/>
</dbReference>
<dbReference type="InterPro" id="IPR035437">
    <property type="entry name" value="SNase_OB-fold_sf"/>
</dbReference>
<organism evidence="2 3">
    <name type="scientific">Devosia nanyangense</name>
    <dbReference type="NCBI Taxonomy" id="1228055"/>
    <lineage>
        <taxon>Bacteria</taxon>
        <taxon>Pseudomonadati</taxon>
        <taxon>Pseudomonadota</taxon>
        <taxon>Alphaproteobacteria</taxon>
        <taxon>Hyphomicrobiales</taxon>
        <taxon>Devosiaceae</taxon>
        <taxon>Devosia</taxon>
    </lineage>
</organism>
<gene>
    <name evidence="2" type="ORF">HY834_04625</name>
</gene>